<evidence type="ECO:0000313" key="4">
    <source>
        <dbReference type="Proteomes" id="UP001168540"/>
    </source>
</evidence>
<organism evidence="3 4">
    <name type="scientific">Crenobacter oryzisoli</name>
    <dbReference type="NCBI Taxonomy" id="3056844"/>
    <lineage>
        <taxon>Bacteria</taxon>
        <taxon>Pseudomonadati</taxon>
        <taxon>Pseudomonadota</taxon>
        <taxon>Betaproteobacteria</taxon>
        <taxon>Neisseriales</taxon>
        <taxon>Neisseriaceae</taxon>
        <taxon>Crenobacter</taxon>
    </lineage>
</organism>
<keyword evidence="4" id="KW-1185">Reference proteome</keyword>
<dbReference type="Pfam" id="PF22879">
    <property type="entry name" value="AIPR_N"/>
    <property type="match status" value="1"/>
</dbReference>
<name>A0ABT7XPJ4_9NEIS</name>
<dbReference type="EMBL" id="JAUEDK010000018">
    <property type="protein sequence ID" value="MDN0075489.1"/>
    <property type="molecule type" value="Genomic_DNA"/>
</dbReference>
<dbReference type="Pfam" id="PF10592">
    <property type="entry name" value="AIPR"/>
    <property type="match status" value="1"/>
</dbReference>
<gene>
    <name evidence="3" type="ORF">QU481_11360</name>
</gene>
<dbReference type="Proteomes" id="UP001168540">
    <property type="component" value="Unassembled WGS sequence"/>
</dbReference>
<reference evidence="3" key="1">
    <citation type="submission" date="2023-06" db="EMBL/GenBank/DDBJ databases">
        <authorList>
            <person name="Zhang S."/>
        </authorList>
    </citation>
    <scope>NUCLEOTIDE SEQUENCE</scope>
    <source>
        <strain evidence="3">SG2303</strain>
    </source>
</reference>
<dbReference type="InterPro" id="IPR018891">
    <property type="entry name" value="AIPR_C"/>
</dbReference>
<dbReference type="InterPro" id="IPR055101">
    <property type="entry name" value="AIPR_N"/>
</dbReference>
<comment type="caution">
    <text evidence="3">The sequence shown here is derived from an EMBL/GenBank/DDBJ whole genome shotgun (WGS) entry which is preliminary data.</text>
</comment>
<protein>
    <submittedName>
        <fullName evidence="3">AIPR family protein</fullName>
    </submittedName>
</protein>
<proteinExistence type="predicted"/>
<evidence type="ECO:0000259" key="2">
    <source>
        <dbReference type="Pfam" id="PF22879"/>
    </source>
</evidence>
<dbReference type="RefSeq" id="WP_289830108.1">
    <property type="nucleotide sequence ID" value="NZ_JAUEDK010000018.1"/>
</dbReference>
<evidence type="ECO:0000259" key="1">
    <source>
        <dbReference type="Pfam" id="PF10592"/>
    </source>
</evidence>
<feature type="domain" description="Abortive phage infection protein C-terminal" evidence="1">
    <location>
        <begin position="234"/>
        <end position="552"/>
    </location>
</feature>
<accession>A0ABT7XPJ4</accession>
<sequence>MELVDFLRDTQAEVRTQMSEGAPYAEMVFTEVVMQHLADVGMTFEPSVCHYQGKMGNANLRLSGFAMSDDFDQLDLFVSLYDGVDELTPVSDTDTKGAVQQCLRFLTLCAEGKMAAKLDPSTDVSSLAMQIHEIYNDLEQVRVFVLTDRVAKSKSFKTLEVGPKTVRLEVMDIERLHRHWSEGKPRDELIISFESEPLPCVFVPGVTGEYDYALTAIPGEALRHVYEKHGPRLLEANVRSFLSVKSKGVNAGIQNTLRTAPGNFIAYNNGIVLVADEIRLARAADGSPGIVWLKGMQIVNGGQTTASIFFTKKRFPDTDLSSVRVPAKIIVLKEQDPVKEETLVSDISRYANSQNAVKQSDLSANKPFHIDVERLSLSVYCPDGVGRWFYERAAGSYNTMLAREGANTAKGKALKAAIPTTRKITKTDLAKYIVVWDGAPDVVSLGSQKCFDRFMSSLTVAEADTPYEAPDVAEYKAMVAKGIVFKAAQKHFRMLFQAFQANVAAYTVSLLATRWGDRFDLSKVWERQAVSPELLVQLGTWGREVNDELHKTAGGRMVSEWAKRPECREAIMSRQYSEPAGGIPEFRAG</sequence>
<feature type="domain" description="Abortive infection phage resistance protein N-terminal" evidence="2">
    <location>
        <begin position="29"/>
        <end position="178"/>
    </location>
</feature>
<evidence type="ECO:0000313" key="3">
    <source>
        <dbReference type="EMBL" id="MDN0075489.1"/>
    </source>
</evidence>